<dbReference type="EMBL" id="JABFAB010244443">
    <property type="protein sequence ID" value="MBA0672341.1"/>
    <property type="molecule type" value="Genomic_DNA"/>
</dbReference>
<dbReference type="AlphaFoldDB" id="A0A7J8WBA5"/>
<proteinExistence type="predicted"/>
<evidence type="ECO:0000313" key="2">
    <source>
        <dbReference type="Proteomes" id="UP000593573"/>
    </source>
</evidence>
<organism evidence="1 2">
    <name type="scientific">Gossypium klotzschianum</name>
    <dbReference type="NCBI Taxonomy" id="34286"/>
    <lineage>
        <taxon>Eukaryota</taxon>
        <taxon>Viridiplantae</taxon>
        <taxon>Streptophyta</taxon>
        <taxon>Embryophyta</taxon>
        <taxon>Tracheophyta</taxon>
        <taxon>Spermatophyta</taxon>
        <taxon>Magnoliopsida</taxon>
        <taxon>eudicotyledons</taxon>
        <taxon>Gunneridae</taxon>
        <taxon>Pentapetalae</taxon>
        <taxon>rosids</taxon>
        <taxon>malvids</taxon>
        <taxon>Malvales</taxon>
        <taxon>Malvaceae</taxon>
        <taxon>Malvoideae</taxon>
        <taxon>Gossypium</taxon>
    </lineage>
</organism>
<comment type="caution">
    <text evidence="1">The sequence shown here is derived from an EMBL/GenBank/DDBJ whole genome shotgun (WGS) entry which is preliminary data.</text>
</comment>
<gene>
    <name evidence="1" type="ORF">Goklo_025070</name>
</gene>
<evidence type="ECO:0000313" key="1">
    <source>
        <dbReference type="EMBL" id="MBA0672341.1"/>
    </source>
</evidence>
<dbReference type="OrthoDB" id="988822at2759"/>
<protein>
    <recommendedName>
        <fullName evidence="3">RNase H type-1 domain-containing protein</fullName>
    </recommendedName>
</protein>
<reference evidence="1 2" key="1">
    <citation type="journal article" date="2019" name="Genome Biol. Evol.">
        <title>Insights into the evolution of the New World diploid cottons (Gossypium, subgenus Houzingenia) based on genome sequencing.</title>
        <authorList>
            <person name="Grover C.E."/>
            <person name="Arick M.A. 2nd"/>
            <person name="Thrash A."/>
            <person name="Conover J.L."/>
            <person name="Sanders W.S."/>
            <person name="Peterson D.G."/>
            <person name="Frelichowski J.E."/>
            <person name="Scheffler J.A."/>
            <person name="Scheffler B.E."/>
            <person name="Wendel J.F."/>
        </authorList>
    </citation>
    <scope>NUCLEOTIDE SEQUENCE [LARGE SCALE GENOMIC DNA]</scope>
    <source>
        <strain evidence="1">57</strain>
        <tissue evidence="1">Leaf</tissue>
    </source>
</reference>
<dbReference type="Proteomes" id="UP000593573">
    <property type="component" value="Unassembled WGS sequence"/>
</dbReference>
<accession>A0A7J8WBA5</accession>
<evidence type="ECO:0008006" key="3">
    <source>
        <dbReference type="Google" id="ProtNLM"/>
    </source>
</evidence>
<keyword evidence="2" id="KW-1185">Reference proteome</keyword>
<name>A0A7J8WBA5_9ROSI</name>
<sequence>MRSFPLTASISQGFGQDCPSCKVEKETLIHALKDYPTSRTILSIGCLDNSLISKEYHCCIDWLEDMLMVLDKRKEEDAQVVWDRARTFSQDYCIFNLMNAPLLPANPAVKKWEKPPRGHVKINFDASISNNRINFGVIARDEGGFVIGGGGGFKD</sequence>